<reference evidence="1" key="1">
    <citation type="journal article" date="2019" name="Genome Biol. Evol.">
        <title>Plastid Genomes and Proteins Illuminate the Evolution of Eustigmatophyte Algae and Their Bacterial Endosymbionts.</title>
        <authorList>
            <person name="Sevcikova T."/>
            <person name="Yurchenko T."/>
            <person name="Fawley K.P."/>
            <person name="Amaral R."/>
            <person name="Strnad H."/>
            <person name="Santos L.M."/>
            <person name="Fawley M.W."/>
            <person name="Elias M."/>
        </authorList>
    </citation>
    <scope>NUCLEOTIDE SEQUENCE</scope>
</reference>
<sequence>MSHKYYGIQKQEEDNLYVIPFLSTKTQRLRFLNDEFVGYGKRNEFLLHKKPGLTIMRVSDNFINRGLREASSSQNLMNEFLNQLVYKSQENLNKKTLQIKQVTITTNSSIRIKVNSF</sequence>
<dbReference type="EMBL" id="MK281454">
    <property type="protein sequence ID" value="QAA11638.1"/>
    <property type="molecule type" value="Genomic_DNA"/>
</dbReference>
<protein>
    <submittedName>
        <fullName evidence="1">Uncharacterized protein</fullName>
    </submittedName>
</protein>
<dbReference type="RefSeq" id="YP_009550710.1">
    <property type="nucleotide sequence ID" value="NC_040296.1"/>
</dbReference>
<dbReference type="AlphaFoldDB" id="A0A451FMK3"/>
<dbReference type="GeneID" id="38947765"/>
<gene>
    <name evidence="1" type="primary">ycf95</name>
</gene>
<accession>A0A451FMK3</accession>
<organism evidence="1">
    <name type="scientific">Eustigmatophyceae sp. Chic 10/23 P-6w</name>
    <dbReference type="NCBI Taxonomy" id="1446905"/>
    <lineage>
        <taxon>Eukaryota</taxon>
        <taxon>Sar</taxon>
        <taxon>Stramenopiles</taxon>
        <taxon>Ochrophyta</taxon>
        <taxon>Eustigmatophyceae</taxon>
    </lineage>
</organism>
<evidence type="ECO:0000313" key="1">
    <source>
        <dbReference type="EMBL" id="QAA11638.1"/>
    </source>
</evidence>
<name>A0A451FMK3_9STRA</name>
<proteinExistence type="predicted"/>
<keyword evidence="1" id="KW-0934">Plastid</keyword>
<geneLocation type="plastid" evidence="1"/>